<reference evidence="2" key="1">
    <citation type="submission" date="2021-01" db="EMBL/GenBank/DDBJ databases">
        <authorList>
            <person name="Corre E."/>
            <person name="Pelletier E."/>
            <person name="Niang G."/>
            <person name="Scheremetjew M."/>
            <person name="Finn R."/>
            <person name="Kale V."/>
            <person name="Holt S."/>
            <person name="Cochrane G."/>
            <person name="Meng A."/>
            <person name="Brown T."/>
            <person name="Cohen L."/>
        </authorList>
    </citation>
    <scope>NUCLEOTIDE SEQUENCE</scope>
    <source>
        <strain evidence="2">NY070348D</strain>
    </source>
</reference>
<dbReference type="EMBL" id="HBHK01013979">
    <property type="protein sequence ID" value="CAD9685378.1"/>
    <property type="molecule type" value="Transcribed_RNA"/>
</dbReference>
<name>A0A7S2RZS5_9STRA</name>
<protein>
    <submittedName>
        <fullName evidence="2">Uncharacterized protein</fullName>
    </submittedName>
</protein>
<feature type="compositionally biased region" description="Polar residues" evidence="1">
    <location>
        <begin position="96"/>
        <end position="106"/>
    </location>
</feature>
<accession>A0A7S2RZS5</accession>
<dbReference type="AlphaFoldDB" id="A0A7S2RZS5"/>
<proteinExistence type="predicted"/>
<organism evidence="2">
    <name type="scientific">Mucochytrium quahogii</name>
    <dbReference type="NCBI Taxonomy" id="96639"/>
    <lineage>
        <taxon>Eukaryota</taxon>
        <taxon>Sar</taxon>
        <taxon>Stramenopiles</taxon>
        <taxon>Bigyra</taxon>
        <taxon>Labyrinthulomycetes</taxon>
        <taxon>Thraustochytrida</taxon>
        <taxon>Thraustochytriidae</taxon>
        <taxon>Mucochytrium</taxon>
    </lineage>
</organism>
<evidence type="ECO:0000313" key="2">
    <source>
        <dbReference type="EMBL" id="CAD9685378.1"/>
    </source>
</evidence>
<gene>
    <name evidence="2" type="ORF">QSP1433_LOCUS8778</name>
</gene>
<evidence type="ECO:0000256" key="1">
    <source>
        <dbReference type="SAM" id="MobiDB-lite"/>
    </source>
</evidence>
<sequence length="296" mass="32015">MLRQVFHQQLHQPRHLAQLPRVFPRVVLPSYQLELPTAFPTSFPTDSPTSTPTSSPSKFPTRAPTGSPTASPTSFPTDSPTSTPTSSPSKLPTRAPTGSPTKSPTLSPSMAPTGSPTSSPTTAHPSAAPTSSPTNAPTMSPTSSPTAFEHSLECTIAGEAYAKCFQQDGFDVLSTDVLIYGMPDKSVNVTGKTTLYQVGQSETRFLTKLVITTYDNVVVIDGCQAQQQFEQGTEFSFLDTEEEELKITWNCTDKDNGHMDIHIVKNNMHMTSKMASLVYERNNAAGLCSQCNNELH</sequence>
<feature type="region of interest" description="Disordered" evidence="1">
    <location>
        <begin position="39"/>
        <end position="146"/>
    </location>
</feature>
<dbReference type="PANTHER" id="PTHR38909:SF1">
    <property type="entry name" value="G PROTEIN GAMMA DOMAIN-CONTAINING PROTEIN"/>
    <property type="match status" value="1"/>
</dbReference>
<dbReference type="PANTHER" id="PTHR38909">
    <property type="entry name" value="G PROTEIN GAMMA DOMAIN-CONTAINING PROTEIN"/>
    <property type="match status" value="1"/>
</dbReference>
<feature type="compositionally biased region" description="Low complexity" evidence="1">
    <location>
        <begin position="107"/>
        <end position="146"/>
    </location>
</feature>
<feature type="compositionally biased region" description="Low complexity" evidence="1">
    <location>
        <begin position="39"/>
        <end position="93"/>
    </location>
</feature>